<dbReference type="Ensembl" id="ENSCSAVT00000012600.1">
    <property type="protein sequence ID" value="ENSCSAVP00000012456.1"/>
    <property type="gene ID" value="ENSCSAVG00000007313.1"/>
</dbReference>
<comment type="similarity">
    <text evidence="1">Belongs to the nuclear hormone receptor family. NR1 subfamily.</text>
</comment>
<reference evidence="12" key="1">
    <citation type="submission" date="2003-08" db="EMBL/GenBank/DDBJ databases">
        <authorList>
            <person name="Birren B."/>
            <person name="Nusbaum C."/>
            <person name="Abebe A."/>
            <person name="Abouelleil A."/>
            <person name="Adekoya E."/>
            <person name="Ait-zahra M."/>
            <person name="Allen N."/>
            <person name="Allen T."/>
            <person name="An P."/>
            <person name="Anderson M."/>
            <person name="Anderson S."/>
            <person name="Arachchi H."/>
            <person name="Armbruster J."/>
            <person name="Bachantsang P."/>
            <person name="Baldwin J."/>
            <person name="Barry A."/>
            <person name="Bayul T."/>
            <person name="Blitshsteyn B."/>
            <person name="Bloom T."/>
            <person name="Blye J."/>
            <person name="Boguslavskiy L."/>
            <person name="Borowsky M."/>
            <person name="Boukhgalter B."/>
            <person name="Brunache A."/>
            <person name="Butler J."/>
            <person name="Calixte N."/>
            <person name="Calvo S."/>
            <person name="Camarata J."/>
            <person name="Campo K."/>
            <person name="Chang J."/>
            <person name="Cheshatsang Y."/>
            <person name="Citroen M."/>
            <person name="Collymore A."/>
            <person name="Considine T."/>
            <person name="Cook A."/>
            <person name="Cooke P."/>
            <person name="Corum B."/>
            <person name="Cuomo C."/>
            <person name="David R."/>
            <person name="Dawoe T."/>
            <person name="Degray S."/>
            <person name="Dodge S."/>
            <person name="Dooley K."/>
            <person name="Dorje P."/>
            <person name="Dorjee K."/>
            <person name="Dorris L."/>
            <person name="Duffey N."/>
            <person name="Dupes A."/>
            <person name="Elkins T."/>
            <person name="Engels R."/>
            <person name="Erickson J."/>
            <person name="Farina A."/>
            <person name="Faro S."/>
            <person name="Ferreira P."/>
            <person name="Fischer H."/>
            <person name="Fitzgerald M."/>
            <person name="Foley K."/>
            <person name="Gage D."/>
            <person name="Galagan J."/>
            <person name="Gearin G."/>
            <person name="Gnerre S."/>
            <person name="Gnirke A."/>
            <person name="Goyette A."/>
            <person name="Graham J."/>
            <person name="Grandbois E."/>
            <person name="Gyaltsen K."/>
            <person name="Hafez N."/>
            <person name="Hagopian D."/>
            <person name="Hagos B."/>
            <person name="Hall J."/>
            <person name="Hatcher B."/>
            <person name="Heller A."/>
            <person name="Higgins H."/>
            <person name="Honan T."/>
            <person name="Horn A."/>
            <person name="Houde N."/>
            <person name="Hughes L."/>
            <person name="Hulme W."/>
            <person name="Husby E."/>
            <person name="Iliev I."/>
            <person name="Jaffe D."/>
            <person name="Jones C."/>
            <person name="Kamal M."/>
            <person name="Kamat A."/>
            <person name="Kamvysselis M."/>
            <person name="Karlsson E."/>
            <person name="Kells C."/>
            <person name="Kieu A."/>
            <person name="Kisner P."/>
            <person name="Kodira C."/>
            <person name="Kulbokas E."/>
            <person name="Labutti K."/>
            <person name="Lama D."/>
            <person name="Landers T."/>
            <person name="Leger J."/>
            <person name="Levine S."/>
            <person name="Lewis D."/>
            <person name="Lewis T."/>
            <person name="Lindblad-toh K."/>
            <person name="Liu X."/>
            <person name="Lokyitsang T."/>
            <person name="Lokyitsang Y."/>
            <person name="Lucien O."/>
            <person name="Lui A."/>
            <person name="Ma L.J."/>
            <person name="Mabbitt R."/>
            <person name="Macdonald J."/>
            <person name="Maclean C."/>
            <person name="Major J."/>
            <person name="Manning J."/>
            <person name="Marabella R."/>
            <person name="Maru K."/>
            <person name="Matthews C."/>
            <person name="Mauceli E."/>
            <person name="Mccarthy M."/>
            <person name="Mcdonough S."/>
            <person name="Mcghee T."/>
            <person name="Meldrim J."/>
            <person name="Meneus L."/>
            <person name="Mesirov J."/>
            <person name="Mihalev A."/>
            <person name="Mihova T."/>
            <person name="Mikkelsen T."/>
            <person name="Mlenga V."/>
            <person name="Moru K."/>
            <person name="Mozes J."/>
            <person name="Mulrain L."/>
            <person name="Munson G."/>
            <person name="Naylor J."/>
            <person name="Newes C."/>
            <person name="Nguyen C."/>
            <person name="Nguyen N."/>
            <person name="Nguyen T."/>
            <person name="Nicol R."/>
            <person name="Nielsen C."/>
            <person name="Nizzari M."/>
            <person name="Norbu C."/>
            <person name="Norbu N."/>
            <person name="O'donnell P."/>
            <person name="Okoawo O."/>
            <person name="O'leary S."/>
            <person name="Omotosho B."/>
            <person name="O'neill K."/>
            <person name="Osman S."/>
            <person name="Parker S."/>
            <person name="Perrin D."/>
            <person name="Phunkhang P."/>
            <person name="Piqani B."/>
            <person name="Purcell S."/>
            <person name="Rachupka T."/>
            <person name="Ramasamy U."/>
            <person name="Rameau R."/>
            <person name="Ray V."/>
            <person name="Raymond C."/>
            <person name="Retta R."/>
            <person name="Richardson S."/>
            <person name="Rise C."/>
            <person name="Rodriguez J."/>
            <person name="Rogers J."/>
            <person name="Rogov P."/>
            <person name="Rutman M."/>
            <person name="Schupbach R."/>
            <person name="Seaman C."/>
            <person name="Settipalli S."/>
            <person name="Sharpe T."/>
            <person name="Sheridan J."/>
            <person name="Sherpa N."/>
            <person name="Shi J."/>
            <person name="Smirnov S."/>
            <person name="Smith C."/>
            <person name="Sougnez C."/>
            <person name="Spencer B."/>
            <person name="Stalker J."/>
            <person name="Stange-thomann N."/>
            <person name="Stavropoulos S."/>
            <person name="Stetson K."/>
            <person name="Stone C."/>
            <person name="Stone S."/>
            <person name="Stubbs M."/>
            <person name="Talamas J."/>
            <person name="Tchuinga P."/>
            <person name="Tenzing P."/>
            <person name="Tesfaye S."/>
            <person name="Theodore J."/>
            <person name="Thoulutsang Y."/>
            <person name="Topham K."/>
            <person name="Towey S."/>
            <person name="Tsamla T."/>
            <person name="Tsomo N."/>
            <person name="Vallee D."/>
            <person name="Vassiliev H."/>
            <person name="Venkataraman V."/>
            <person name="Vinson J."/>
            <person name="Vo A."/>
            <person name="Wade C."/>
            <person name="Wang S."/>
            <person name="Wangchuk T."/>
            <person name="Wangdi T."/>
            <person name="Whittaker C."/>
            <person name="Wilkinson J."/>
            <person name="Wu Y."/>
            <person name="Wyman D."/>
            <person name="Yadav S."/>
            <person name="Yang S."/>
            <person name="Yang X."/>
            <person name="Yeager S."/>
            <person name="Yee E."/>
            <person name="Young G."/>
            <person name="Zainoun J."/>
            <person name="Zembeck L."/>
            <person name="Zimmer A."/>
            <person name="Zody M."/>
            <person name="Lander E."/>
        </authorList>
    </citation>
    <scope>NUCLEOTIDE SEQUENCE [LARGE SCALE GENOMIC DNA]</scope>
</reference>
<evidence type="ECO:0000313" key="11">
    <source>
        <dbReference type="Ensembl" id="ENSCSAVP00000012456.1"/>
    </source>
</evidence>
<dbReference type="PRINTS" id="PR00546">
    <property type="entry name" value="THYROIDHORMR"/>
</dbReference>
<evidence type="ECO:0000256" key="6">
    <source>
        <dbReference type="ARBA" id="ARBA00023125"/>
    </source>
</evidence>
<dbReference type="PANTHER" id="PTHR24082:SF507">
    <property type="entry name" value="BILE ACID RECEPTOR-RELATED"/>
    <property type="match status" value="1"/>
</dbReference>
<evidence type="ECO:0000256" key="9">
    <source>
        <dbReference type="ARBA" id="ARBA00023242"/>
    </source>
</evidence>
<dbReference type="GO" id="GO:0000122">
    <property type="term" value="P:negative regulation of transcription by RNA polymerase II"/>
    <property type="evidence" value="ECO:0007669"/>
    <property type="project" value="TreeGrafter"/>
</dbReference>
<dbReference type="SUPFAM" id="SSF48508">
    <property type="entry name" value="Nuclear receptor ligand-binding domain"/>
    <property type="match status" value="1"/>
</dbReference>
<dbReference type="GO" id="GO:0008270">
    <property type="term" value="F:zinc ion binding"/>
    <property type="evidence" value="ECO:0007669"/>
    <property type="project" value="UniProtKB-KW"/>
</dbReference>
<dbReference type="AlphaFoldDB" id="H2Z4E4"/>
<sequence length="296" mass="34852">MDMYTRRKCPECRLRKCRAVGMLEECLLTEIQCKSKRRSRKVKTISEDDETMDIVKLTNQQSPAPVVKPPPEKDETDRLAALVGKCFSVYRSNPEIVKRWECYYLEQHTKEVPNLCEIATAHVQVFVEYTKKLPGFMRLDSHDQIALLKGCVVQAMLLRNSCGYNRINRHLDLKRFVQDTGLKEDNIRTLTDFFDNVAKLQMDETEYGLLIAIIVFDSDHTDRENQLTIDKYRDRYLAALSRYSEAREPRRPQILAKILSLLTEMRTLYHTHVKMVSDWKQREQLTPLLCEIWDMR</sequence>
<dbReference type="eggNOG" id="KOG3575">
    <property type="taxonomic scope" value="Eukaryota"/>
</dbReference>
<dbReference type="Gene3D" id="1.10.565.10">
    <property type="entry name" value="Retinoid X Receptor"/>
    <property type="match status" value="1"/>
</dbReference>
<dbReference type="SMART" id="SM00430">
    <property type="entry name" value="HOLI"/>
    <property type="match status" value="1"/>
</dbReference>
<dbReference type="InterPro" id="IPR050234">
    <property type="entry name" value="Nuclear_hormone_rcpt_NR1"/>
</dbReference>
<keyword evidence="4" id="KW-0862">Zinc</keyword>
<evidence type="ECO:0000259" key="10">
    <source>
        <dbReference type="PROSITE" id="PS51843"/>
    </source>
</evidence>
<evidence type="ECO:0000256" key="8">
    <source>
        <dbReference type="ARBA" id="ARBA00023170"/>
    </source>
</evidence>
<dbReference type="PROSITE" id="PS51843">
    <property type="entry name" value="NR_LBD"/>
    <property type="match status" value="1"/>
</dbReference>
<feature type="domain" description="NR LBD" evidence="10">
    <location>
        <begin position="71"/>
        <end position="296"/>
    </location>
</feature>
<keyword evidence="5" id="KW-0805">Transcription regulation</keyword>
<dbReference type="CDD" id="cd06929">
    <property type="entry name" value="NR_LBD_F1"/>
    <property type="match status" value="1"/>
</dbReference>
<evidence type="ECO:0000256" key="3">
    <source>
        <dbReference type="ARBA" id="ARBA00022771"/>
    </source>
</evidence>
<keyword evidence="7" id="KW-0804">Transcription</keyword>
<dbReference type="GO" id="GO:0000978">
    <property type="term" value="F:RNA polymerase II cis-regulatory region sequence-specific DNA binding"/>
    <property type="evidence" value="ECO:0007669"/>
    <property type="project" value="TreeGrafter"/>
</dbReference>
<reference evidence="11" key="2">
    <citation type="submission" date="2025-08" db="UniProtKB">
        <authorList>
            <consortium name="Ensembl"/>
        </authorList>
    </citation>
    <scope>IDENTIFICATION</scope>
</reference>
<keyword evidence="6" id="KW-0238">DNA-binding</keyword>
<evidence type="ECO:0000256" key="7">
    <source>
        <dbReference type="ARBA" id="ARBA00023163"/>
    </source>
</evidence>
<keyword evidence="12" id="KW-1185">Reference proteome</keyword>
<reference evidence="11" key="3">
    <citation type="submission" date="2025-09" db="UniProtKB">
        <authorList>
            <consortium name="Ensembl"/>
        </authorList>
    </citation>
    <scope>IDENTIFICATION</scope>
</reference>
<accession>H2Z4E4</accession>
<dbReference type="PANTHER" id="PTHR24082">
    <property type="entry name" value="NUCLEAR HORMONE RECEPTOR"/>
    <property type="match status" value="1"/>
</dbReference>
<dbReference type="InParanoid" id="H2Z4E4"/>
<proteinExistence type="inferred from homology"/>
<dbReference type="InterPro" id="IPR035500">
    <property type="entry name" value="NHR-like_dom_sf"/>
</dbReference>
<organism evidence="11 12">
    <name type="scientific">Ciona savignyi</name>
    <name type="common">Pacific transparent sea squirt</name>
    <dbReference type="NCBI Taxonomy" id="51511"/>
    <lineage>
        <taxon>Eukaryota</taxon>
        <taxon>Metazoa</taxon>
        <taxon>Chordata</taxon>
        <taxon>Tunicata</taxon>
        <taxon>Ascidiacea</taxon>
        <taxon>Phlebobranchia</taxon>
        <taxon>Cionidae</taxon>
        <taxon>Ciona</taxon>
    </lineage>
</organism>
<dbReference type="GO" id="GO:0030154">
    <property type="term" value="P:cell differentiation"/>
    <property type="evidence" value="ECO:0007669"/>
    <property type="project" value="TreeGrafter"/>
</dbReference>
<dbReference type="PRINTS" id="PR00398">
    <property type="entry name" value="STRDHORMONER"/>
</dbReference>
<dbReference type="GeneTree" id="ENSGT00940000158037"/>
<dbReference type="InterPro" id="IPR001723">
    <property type="entry name" value="Nuclear_hrmn_rcpt"/>
</dbReference>
<dbReference type="Pfam" id="PF00104">
    <property type="entry name" value="Hormone_recep"/>
    <property type="match status" value="1"/>
</dbReference>
<keyword evidence="3" id="KW-0863">Zinc-finger</keyword>
<dbReference type="InterPro" id="IPR000536">
    <property type="entry name" value="Nucl_hrmn_rcpt_lig-bd"/>
</dbReference>
<evidence type="ECO:0000256" key="4">
    <source>
        <dbReference type="ARBA" id="ARBA00022833"/>
    </source>
</evidence>
<dbReference type="InterPro" id="IPR001728">
    <property type="entry name" value="ThyrH_rcpt"/>
</dbReference>
<dbReference type="GO" id="GO:0045944">
    <property type="term" value="P:positive regulation of transcription by RNA polymerase II"/>
    <property type="evidence" value="ECO:0007669"/>
    <property type="project" value="TreeGrafter"/>
</dbReference>
<evidence type="ECO:0000256" key="2">
    <source>
        <dbReference type="ARBA" id="ARBA00022723"/>
    </source>
</evidence>
<name>H2Z4E4_CIOSA</name>
<evidence type="ECO:0000313" key="12">
    <source>
        <dbReference type="Proteomes" id="UP000007875"/>
    </source>
</evidence>
<dbReference type="GO" id="GO:0090575">
    <property type="term" value="C:RNA polymerase II transcription regulator complex"/>
    <property type="evidence" value="ECO:0007669"/>
    <property type="project" value="TreeGrafter"/>
</dbReference>
<evidence type="ECO:0000256" key="5">
    <source>
        <dbReference type="ARBA" id="ARBA00023015"/>
    </source>
</evidence>
<dbReference type="GO" id="GO:0004879">
    <property type="term" value="F:nuclear receptor activity"/>
    <property type="evidence" value="ECO:0007669"/>
    <property type="project" value="InterPro"/>
</dbReference>
<evidence type="ECO:0000256" key="1">
    <source>
        <dbReference type="ARBA" id="ARBA00008092"/>
    </source>
</evidence>
<dbReference type="HOGENOM" id="CLU_007368_12_4_1"/>
<dbReference type="Proteomes" id="UP000007875">
    <property type="component" value="Unassembled WGS sequence"/>
</dbReference>
<dbReference type="STRING" id="51511.ENSCSAVP00000012456"/>
<keyword evidence="9" id="KW-0539">Nucleus</keyword>
<dbReference type="OMA" id="MDETEYG"/>
<keyword evidence="8" id="KW-0675">Receptor</keyword>
<keyword evidence="2" id="KW-0479">Metal-binding</keyword>
<protein>
    <recommendedName>
        <fullName evidence="10">NR LBD domain-containing protein</fullName>
    </recommendedName>
</protein>